<protein>
    <submittedName>
        <fullName evidence="1">Uncharacterized protein</fullName>
    </submittedName>
</protein>
<gene>
    <name evidence="1" type="ORF">E6A44_002790</name>
</gene>
<dbReference type="RefSeq" id="WP_170311273.1">
    <property type="nucleotide sequence ID" value="NZ_SSHJ02000001.1"/>
</dbReference>
<dbReference type="EMBL" id="SSHJ02000001">
    <property type="protein sequence ID" value="MFN0254478.1"/>
    <property type="molecule type" value="Genomic_DNA"/>
</dbReference>
<organism evidence="1 2">
    <name type="scientific">Pedobacter ureilyticus</name>
    <dbReference type="NCBI Taxonomy" id="1393051"/>
    <lineage>
        <taxon>Bacteria</taxon>
        <taxon>Pseudomonadati</taxon>
        <taxon>Bacteroidota</taxon>
        <taxon>Sphingobacteriia</taxon>
        <taxon>Sphingobacteriales</taxon>
        <taxon>Sphingobacteriaceae</taxon>
        <taxon>Pedobacter</taxon>
    </lineage>
</organism>
<reference evidence="1 2" key="1">
    <citation type="submission" date="2024-12" db="EMBL/GenBank/DDBJ databases">
        <authorList>
            <person name="Hu S."/>
        </authorList>
    </citation>
    <scope>NUCLEOTIDE SEQUENCE [LARGE SCALE GENOMIC DNA]</scope>
    <source>
        <strain evidence="1 2">THG-T11</strain>
    </source>
</reference>
<evidence type="ECO:0000313" key="2">
    <source>
        <dbReference type="Proteomes" id="UP001517247"/>
    </source>
</evidence>
<dbReference type="Proteomes" id="UP001517247">
    <property type="component" value="Unassembled WGS sequence"/>
</dbReference>
<evidence type="ECO:0000313" key="1">
    <source>
        <dbReference type="EMBL" id="MFN0254478.1"/>
    </source>
</evidence>
<keyword evidence="2" id="KW-1185">Reference proteome</keyword>
<name>A0ABW9J1T4_9SPHI</name>
<accession>A0ABW9J1T4</accession>
<proteinExistence type="predicted"/>
<sequence>MENTVKYIEISKGLSIGVPVNLSQEEIDKRVEKYKNNLENAKCQHYNPHKKRHVKSKF</sequence>
<comment type="caution">
    <text evidence="1">The sequence shown here is derived from an EMBL/GenBank/DDBJ whole genome shotgun (WGS) entry which is preliminary data.</text>
</comment>